<keyword evidence="6" id="KW-0472">Membrane</keyword>
<dbReference type="InterPro" id="IPR017871">
    <property type="entry name" value="ABC_transporter-like_CS"/>
</dbReference>
<evidence type="ECO:0000256" key="4">
    <source>
        <dbReference type="ARBA" id="ARBA00022840"/>
    </source>
</evidence>
<feature type="domain" description="ABC transporter" evidence="7">
    <location>
        <begin position="2"/>
        <end position="249"/>
    </location>
</feature>
<gene>
    <name evidence="8" type="ORF">PQO05_11790</name>
</gene>
<protein>
    <submittedName>
        <fullName evidence="8">Phosphonate ABC transporter ATP-binding protein</fullName>
    </submittedName>
</protein>
<dbReference type="PROSITE" id="PS50893">
    <property type="entry name" value="ABC_TRANSPORTER_2"/>
    <property type="match status" value="1"/>
</dbReference>
<dbReference type="SUPFAM" id="SSF52540">
    <property type="entry name" value="P-loop containing nucleoside triphosphate hydrolases"/>
    <property type="match status" value="1"/>
</dbReference>
<keyword evidence="2" id="KW-1003">Cell membrane</keyword>
<keyword evidence="1" id="KW-0813">Transport</keyword>
<dbReference type="SMART" id="SM00382">
    <property type="entry name" value="AAA"/>
    <property type="match status" value="1"/>
</dbReference>
<keyword evidence="4 8" id="KW-0067">ATP-binding</keyword>
<dbReference type="InterPro" id="IPR003593">
    <property type="entry name" value="AAA+_ATPase"/>
</dbReference>
<evidence type="ECO:0000256" key="2">
    <source>
        <dbReference type="ARBA" id="ARBA00022475"/>
    </source>
</evidence>
<dbReference type="InterPro" id="IPR027417">
    <property type="entry name" value="P-loop_NTPase"/>
</dbReference>
<dbReference type="Proteomes" id="UP001216139">
    <property type="component" value="Chromosome"/>
</dbReference>
<evidence type="ECO:0000256" key="3">
    <source>
        <dbReference type="ARBA" id="ARBA00022741"/>
    </source>
</evidence>
<name>A0ABY7THK4_9SPHI</name>
<dbReference type="EMBL" id="CP117167">
    <property type="protein sequence ID" value="WCT14617.1"/>
    <property type="molecule type" value="Genomic_DNA"/>
</dbReference>
<proteinExistence type="predicted"/>
<evidence type="ECO:0000313" key="8">
    <source>
        <dbReference type="EMBL" id="WCT14617.1"/>
    </source>
</evidence>
<dbReference type="PANTHER" id="PTHR43166">
    <property type="entry name" value="AMINO ACID IMPORT ATP-BINDING PROTEIN"/>
    <property type="match status" value="1"/>
</dbReference>
<dbReference type="PROSITE" id="PS00211">
    <property type="entry name" value="ABC_TRANSPORTER_1"/>
    <property type="match status" value="1"/>
</dbReference>
<dbReference type="PANTHER" id="PTHR43166:SF6">
    <property type="entry name" value="PHOSPHONATES IMPORT ATP-BINDING PROTEIN PHNC"/>
    <property type="match status" value="1"/>
</dbReference>
<dbReference type="Gene3D" id="3.40.50.300">
    <property type="entry name" value="P-loop containing nucleotide triphosphate hydrolases"/>
    <property type="match status" value="1"/>
</dbReference>
<dbReference type="InterPro" id="IPR050086">
    <property type="entry name" value="MetN_ABC_transporter-like"/>
</dbReference>
<dbReference type="CDD" id="cd03256">
    <property type="entry name" value="ABC_PhnC_transporter"/>
    <property type="match status" value="1"/>
</dbReference>
<keyword evidence="9" id="KW-1185">Reference proteome</keyword>
<dbReference type="GO" id="GO:0005524">
    <property type="term" value="F:ATP binding"/>
    <property type="evidence" value="ECO:0007669"/>
    <property type="project" value="UniProtKB-KW"/>
</dbReference>
<organism evidence="8 9">
    <name type="scientific">Mucilaginibacter jinjuensis</name>
    <dbReference type="NCBI Taxonomy" id="1176721"/>
    <lineage>
        <taxon>Bacteria</taxon>
        <taxon>Pseudomonadati</taxon>
        <taxon>Bacteroidota</taxon>
        <taxon>Sphingobacteriia</taxon>
        <taxon>Sphingobacteriales</taxon>
        <taxon>Sphingobacteriaceae</taxon>
        <taxon>Mucilaginibacter</taxon>
    </lineage>
</organism>
<dbReference type="Pfam" id="PF00005">
    <property type="entry name" value="ABC_tran"/>
    <property type="match status" value="1"/>
</dbReference>
<evidence type="ECO:0000313" key="9">
    <source>
        <dbReference type="Proteomes" id="UP001216139"/>
    </source>
</evidence>
<dbReference type="InterPro" id="IPR012693">
    <property type="entry name" value="ABC_transpr_PhnC"/>
</dbReference>
<evidence type="ECO:0000256" key="5">
    <source>
        <dbReference type="ARBA" id="ARBA00022967"/>
    </source>
</evidence>
<dbReference type="RefSeq" id="WP_273633113.1">
    <property type="nucleotide sequence ID" value="NZ_CP117167.1"/>
</dbReference>
<accession>A0ABY7THK4</accession>
<evidence type="ECO:0000256" key="1">
    <source>
        <dbReference type="ARBA" id="ARBA00022448"/>
    </source>
</evidence>
<evidence type="ECO:0000256" key="6">
    <source>
        <dbReference type="ARBA" id="ARBA00023136"/>
    </source>
</evidence>
<reference evidence="8 9" key="1">
    <citation type="submission" date="2023-02" db="EMBL/GenBank/DDBJ databases">
        <title>Genome sequence of Mucilaginibacter jinjuensis strain KACC 16571.</title>
        <authorList>
            <person name="Kim S."/>
            <person name="Heo J."/>
            <person name="Kwon S.-W."/>
        </authorList>
    </citation>
    <scope>NUCLEOTIDE SEQUENCE [LARGE SCALE GENOMIC DNA]</scope>
    <source>
        <strain evidence="8 9">KACC 16571</strain>
    </source>
</reference>
<keyword evidence="5" id="KW-1278">Translocase</keyword>
<keyword evidence="3" id="KW-0547">Nucleotide-binding</keyword>
<evidence type="ECO:0000259" key="7">
    <source>
        <dbReference type="PROSITE" id="PS50893"/>
    </source>
</evidence>
<dbReference type="InterPro" id="IPR003439">
    <property type="entry name" value="ABC_transporter-like_ATP-bd"/>
</dbReference>
<sequence length="262" mass="28822">MLEVSNLTKVLPNGRKVLDGISFKVKKGEFVGILGPSGAGKSLTMRCLNGLLKPDSGSVVLTDDQGFSSDICQIKKRELRKVRQKIGVIFQGYHLVKRASVLENVMIGRLGQISTFRSLFYGFTDKEAEEAVKALEQVKMDHLSGTTTSGLSGGEMQRVAIARAIFQSPALLLADEPISNLDPSNAKVIMKLIRPLSENIPVVGVFHQPEMTAKYCTRVIAIKDGKIIYDGDPKLTNDQLVEIYGEELHQMEQHEQPILATN</sequence>